<comment type="cofactor">
    <cofactor evidence="15">
        <name>FAD</name>
        <dbReference type="ChEBI" id="CHEBI:57692"/>
    </cofactor>
    <text evidence="15">Binds 1 FAD per subunit.</text>
</comment>
<evidence type="ECO:0000256" key="3">
    <source>
        <dbReference type="ARBA" id="ARBA00007532"/>
    </source>
</evidence>
<dbReference type="InterPro" id="IPR006322">
    <property type="entry name" value="Glutathione_Rdtase_euk/bac"/>
</dbReference>
<keyword evidence="12" id="KW-1015">Disulfide bond</keyword>
<dbReference type="OMA" id="VTMAPWG"/>
<comment type="subunit">
    <text evidence="4">Homodimer.</text>
</comment>
<dbReference type="InterPro" id="IPR016156">
    <property type="entry name" value="FAD/NAD-linked_Rdtase_dimer_sf"/>
</dbReference>
<dbReference type="InterPro" id="IPR001100">
    <property type="entry name" value="Pyr_nuc-diS_OxRdtase"/>
</dbReference>
<keyword evidence="8 18" id="KW-0521">NADP</keyword>
<keyword evidence="22" id="KW-1185">Reference proteome</keyword>
<dbReference type="GO" id="GO:0034599">
    <property type="term" value="P:cellular response to oxidative stress"/>
    <property type="evidence" value="ECO:0007669"/>
    <property type="project" value="TreeGrafter"/>
</dbReference>
<dbReference type="GO" id="GO:0005829">
    <property type="term" value="C:cytosol"/>
    <property type="evidence" value="ECO:0007669"/>
    <property type="project" value="TreeGrafter"/>
</dbReference>
<dbReference type="PIRSF" id="PIRSF000350">
    <property type="entry name" value="Mercury_reductase_MerA"/>
    <property type="match status" value="1"/>
</dbReference>
<keyword evidence="15" id="KW-0520">NAD</keyword>
<comment type="catalytic activity">
    <reaction evidence="18">
        <text>2 glutathione + NADP(+) = glutathione disulfide + NADPH + H(+)</text>
        <dbReference type="Rhea" id="RHEA:11740"/>
        <dbReference type="ChEBI" id="CHEBI:15378"/>
        <dbReference type="ChEBI" id="CHEBI:57783"/>
        <dbReference type="ChEBI" id="CHEBI:57925"/>
        <dbReference type="ChEBI" id="CHEBI:58297"/>
        <dbReference type="ChEBI" id="CHEBI:58349"/>
        <dbReference type="EC" id="1.8.1.7"/>
    </reaction>
</comment>
<dbReference type="InterPro" id="IPR004099">
    <property type="entry name" value="Pyr_nucl-diS_OxRdtase_dimer"/>
</dbReference>
<proteinExistence type="inferred from homology"/>
<dbReference type="GO" id="GO:0050660">
    <property type="term" value="F:flavin adenine dinucleotide binding"/>
    <property type="evidence" value="ECO:0007669"/>
    <property type="project" value="InterPro"/>
</dbReference>
<dbReference type="NCBIfam" id="TIGR01421">
    <property type="entry name" value="gluta_reduc_1"/>
    <property type="match status" value="1"/>
</dbReference>
<dbReference type="InParanoid" id="A0A0D2VIS9"/>
<sequence>MAAAAFTAVYDYLVIGGGSGGIASARRAALHGAKTALVEYQRLGGTCVNVGCVPKKVMWNTASMAEALHDAPDYGFDVTVKGFSWSSIRTKRDEYIKRLNGIYQGNLERDKIDILRGRARFVGPKQVSVDGKIYSAKHILIATGSYAKLPDVPGAHHGITSDGFFELNEQPKKVAVVGAGYIAVELAGIFRALGSEVSLLVRHDGVLRKFDSMLHKGVEEELTASGVNLLLNTHVSSVTKDDSGHLSLALTNGTTQSGFDCLVWAIGRSPTIEDLDLEKTGVSLDKDGLIKVDEFQNTTHEGIHAVGDVASHWQLTPVAIAAGRRLSERLFAGKTDLKLEYENIASVVFSHPALGTVGLSEEDAIAKHGKDNLKIYSATFTNMYHSMTTRKTKTRVKLVCLGKEEKVIGVHVIGIGADEMIQGFAVAVKMGATKAQFDDTVAIHPTASEELVTLR</sequence>
<dbReference type="Proteomes" id="UP000008743">
    <property type="component" value="Unassembled WGS sequence"/>
</dbReference>
<evidence type="ECO:0000256" key="7">
    <source>
        <dbReference type="ARBA" id="ARBA00022827"/>
    </source>
</evidence>
<dbReference type="PRINTS" id="PR00411">
    <property type="entry name" value="PNDRDTASEI"/>
</dbReference>
<dbReference type="PANTHER" id="PTHR42737">
    <property type="entry name" value="GLUTATHIONE REDUCTASE"/>
    <property type="match status" value="1"/>
</dbReference>
<dbReference type="Pfam" id="PF02852">
    <property type="entry name" value="Pyr_redox_dim"/>
    <property type="match status" value="1"/>
</dbReference>
<keyword evidence="13 17" id="KW-0676">Redox-active center</keyword>
<evidence type="ECO:0000256" key="1">
    <source>
        <dbReference type="ARBA" id="ARBA00004173"/>
    </source>
</evidence>
<feature type="binding site" evidence="15">
    <location>
        <begin position="143"/>
        <end position="145"/>
    </location>
    <ligand>
        <name>FAD</name>
        <dbReference type="ChEBI" id="CHEBI:57692"/>
    </ligand>
</feature>
<feature type="domain" description="FAD/NAD(P)-binding" evidence="20">
    <location>
        <begin position="10"/>
        <end position="323"/>
    </location>
</feature>
<comment type="subcellular location">
    <subcellularLocation>
        <location evidence="2 18">Cytoplasm</location>
    </subcellularLocation>
    <subcellularLocation>
        <location evidence="1">Mitochondrion</location>
    </subcellularLocation>
</comment>
<dbReference type="SUPFAM" id="SSF51905">
    <property type="entry name" value="FAD/NAD(P)-binding domain"/>
    <property type="match status" value="1"/>
</dbReference>
<evidence type="ECO:0000259" key="20">
    <source>
        <dbReference type="Pfam" id="PF07992"/>
    </source>
</evidence>
<dbReference type="eggNOG" id="KOG0405">
    <property type="taxonomic scope" value="Eukaryota"/>
</dbReference>
<keyword evidence="15" id="KW-0547">Nucleotide-binding</keyword>
<dbReference type="FunFam" id="3.50.50.60:FF:000484">
    <property type="entry name" value="Glutathione reductase, mitochondrial"/>
    <property type="match status" value="1"/>
</dbReference>
<dbReference type="EC" id="1.8.1.7" evidence="18"/>
<evidence type="ECO:0000256" key="18">
    <source>
        <dbReference type="RuleBase" id="RU365016"/>
    </source>
</evidence>
<evidence type="ECO:0000256" key="4">
    <source>
        <dbReference type="ARBA" id="ARBA00011738"/>
    </source>
</evidence>
<dbReference type="STRING" id="595528.A0A0D2VIS9"/>
<feature type="binding site" evidence="15">
    <location>
        <begin position="178"/>
        <end position="185"/>
    </location>
    <ligand>
        <name>NAD(+)</name>
        <dbReference type="ChEBI" id="CHEBI:57540"/>
    </ligand>
</feature>
<feature type="domain" description="Pyridine nucleotide-disulphide oxidoreductase dimerisation" evidence="19">
    <location>
        <begin position="344"/>
        <end position="454"/>
    </location>
</feature>
<keyword evidence="6 17" id="KW-0285">Flavoprotein</keyword>
<dbReference type="AlphaFoldDB" id="A0A0D2VIS9"/>
<evidence type="ECO:0000256" key="10">
    <source>
        <dbReference type="ARBA" id="ARBA00023002"/>
    </source>
</evidence>
<dbReference type="InterPro" id="IPR012999">
    <property type="entry name" value="Pyr_OxRdtase_I_AS"/>
</dbReference>
<dbReference type="SUPFAM" id="SSF55424">
    <property type="entry name" value="FAD/NAD-linked reductases, dimerisation (C-terminal) domain"/>
    <property type="match status" value="1"/>
</dbReference>
<keyword evidence="11" id="KW-0496">Mitochondrion</keyword>
<dbReference type="GO" id="GO:0045454">
    <property type="term" value="P:cell redox homeostasis"/>
    <property type="evidence" value="ECO:0007669"/>
    <property type="project" value="InterPro"/>
</dbReference>
<name>A0A0D2VIS9_CAPO3</name>
<evidence type="ECO:0000256" key="8">
    <source>
        <dbReference type="ARBA" id="ARBA00022857"/>
    </source>
</evidence>
<dbReference type="RefSeq" id="XP_004349822.1">
    <property type="nucleotide sequence ID" value="XM_004349772.2"/>
</dbReference>
<dbReference type="FunFam" id="3.30.390.30:FF:000003">
    <property type="entry name" value="Glutathione reductase"/>
    <property type="match status" value="1"/>
</dbReference>
<dbReference type="PANTHER" id="PTHR42737:SF2">
    <property type="entry name" value="GLUTATHIONE REDUCTASE"/>
    <property type="match status" value="1"/>
</dbReference>
<evidence type="ECO:0000256" key="14">
    <source>
        <dbReference type="PIRSR" id="PIRSR000350-2"/>
    </source>
</evidence>
<dbReference type="PRINTS" id="PR00368">
    <property type="entry name" value="FADPNR"/>
</dbReference>
<accession>A0A0D2VIS9</accession>
<dbReference type="GO" id="GO:0050661">
    <property type="term" value="F:NADP binding"/>
    <property type="evidence" value="ECO:0007669"/>
    <property type="project" value="InterPro"/>
</dbReference>
<keyword evidence="9" id="KW-0809">Transit peptide</keyword>
<reference evidence="22" key="1">
    <citation type="submission" date="2011-02" db="EMBL/GenBank/DDBJ databases">
        <title>The Genome Sequence of Capsaspora owczarzaki ATCC 30864.</title>
        <authorList>
            <person name="Russ C."/>
            <person name="Cuomo C."/>
            <person name="Burger G."/>
            <person name="Gray M.W."/>
            <person name="Holland P.W.H."/>
            <person name="King N."/>
            <person name="Lang F.B.F."/>
            <person name="Roger A.J."/>
            <person name="Ruiz-Trillo I."/>
            <person name="Young S.K."/>
            <person name="Zeng Q."/>
            <person name="Gargeya S."/>
            <person name="Alvarado L."/>
            <person name="Berlin A."/>
            <person name="Chapman S.B."/>
            <person name="Chen Z."/>
            <person name="Freedman E."/>
            <person name="Gellesch M."/>
            <person name="Goldberg J."/>
            <person name="Griggs A."/>
            <person name="Gujja S."/>
            <person name="Heilman E."/>
            <person name="Heiman D."/>
            <person name="Howarth C."/>
            <person name="Mehta T."/>
            <person name="Neiman D."/>
            <person name="Pearson M."/>
            <person name="Roberts A."/>
            <person name="Saif S."/>
            <person name="Shea T."/>
            <person name="Shenoy N."/>
            <person name="Sisk P."/>
            <person name="Stolte C."/>
            <person name="Sykes S."/>
            <person name="White J."/>
            <person name="Yandava C."/>
            <person name="Haas B."/>
            <person name="Nusbaum C."/>
            <person name="Birren B."/>
        </authorList>
    </citation>
    <scope>NUCLEOTIDE SEQUENCE</scope>
    <source>
        <strain evidence="22">ATCC 30864</strain>
    </source>
</reference>
<evidence type="ECO:0000256" key="5">
    <source>
        <dbReference type="ARBA" id="ARBA00022490"/>
    </source>
</evidence>
<dbReference type="InterPro" id="IPR023753">
    <property type="entry name" value="FAD/NAD-binding_dom"/>
</dbReference>
<evidence type="ECO:0000256" key="12">
    <source>
        <dbReference type="ARBA" id="ARBA00023157"/>
    </source>
</evidence>
<evidence type="ECO:0000256" key="9">
    <source>
        <dbReference type="ARBA" id="ARBA00022946"/>
    </source>
</evidence>
<dbReference type="InterPro" id="IPR036188">
    <property type="entry name" value="FAD/NAD-bd_sf"/>
</dbReference>
<dbReference type="GO" id="GO:0006749">
    <property type="term" value="P:glutathione metabolic process"/>
    <property type="evidence" value="ECO:0007669"/>
    <property type="project" value="InterPro"/>
</dbReference>
<feature type="binding site" evidence="15">
    <location>
        <position position="308"/>
    </location>
    <ligand>
        <name>FAD</name>
        <dbReference type="ChEBI" id="CHEBI:57692"/>
    </ligand>
</feature>
<comment type="similarity">
    <text evidence="3 17">Belongs to the class-I pyridine nucleotide-disulfide oxidoreductase family.</text>
</comment>
<evidence type="ECO:0000259" key="19">
    <source>
        <dbReference type="Pfam" id="PF02852"/>
    </source>
</evidence>
<evidence type="ECO:0000256" key="2">
    <source>
        <dbReference type="ARBA" id="ARBA00004496"/>
    </source>
</evidence>
<comment type="function">
    <text evidence="18">Catalyzes the reduction of glutathione disulfide (GSSG) to reduced glutathione (GSH). Constitutes the major mechanism to maintain a high GSH:GSSG ratio in the cytosol.</text>
</comment>
<evidence type="ECO:0000256" key="13">
    <source>
        <dbReference type="ARBA" id="ARBA00023284"/>
    </source>
</evidence>
<dbReference type="PROSITE" id="PS00076">
    <property type="entry name" value="PYRIDINE_REDOX_1"/>
    <property type="match status" value="1"/>
</dbReference>
<dbReference type="FunFam" id="3.50.50.60:FF:000235">
    <property type="entry name" value="Glutathione reductase"/>
    <property type="match status" value="1"/>
</dbReference>
<evidence type="ECO:0000256" key="6">
    <source>
        <dbReference type="ARBA" id="ARBA00022630"/>
    </source>
</evidence>
<protein>
    <recommendedName>
        <fullName evidence="18">Glutathione reductase</fullName>
        <ecNumber evidence="18">1.8.1.7</ecNumber>
    </recommendedName>
</protein>
<gene>
    <name evidence="21" type="ORF">CAOG_001302</name>
</gene>
<dbReference type="EMBL" id="KE346361">
    <property type="protein sequence ID" value="KJE89892.1"/>
    <property type="molecule type" value="Genomic_DNA"/>
</dbReference>
<dbReference type="FunCoup" id="A0A0D2VIS9">
    <property type="interactions" value="431"/>
</dbReference>
<dbReference type="Gene3D" id="3.30.390.30">
    <property type="match status" value="1"/>
</dbReference>
<feature type="active site" description="Proton acceptor" evidence="14">
    <location>
        <position position="444"/>
    </location>
</feature>
<dbReference type="OrthoDB" id="5956163at2759"/>
<feature type="binding site" evidence="15">
    <location>
        <position position="56"/>
    </location>
    <ligand>
        <name>FAD</name>
        <dbReference type="ChEBI" id="CHEBI:57692"/>
    </ligand>
</feature>
<keyword evidence="5 18" id="KW-0963">Cytoplasm</keyword>
<evidence type="ECO:0000256" key="17">
    <source>
        <dbReference type="RuleBase" id="RU003691"/>
    </source>
</evidence>
<evidence type="ECO:0000313" key="22">
    <source>
        <dbReference type="Proteomes" id="UP000008743"/>
    </source>
</evidence>
<keyword evidence="7 15" id="KW-0274">FAD</keyword>
<dbReference type="PhylomeDB" id="A0A0D2VIS9"/>
<organism evidence="21 22">
    <name type="scientific">Capsaspora owczarzaki (strain ATCC 30864)</name>
    <dbReference type="NCBI Taxonomy" id="595528"/>
    <lineage>
        <taxon>Eukaryota</taxon>
        <taxon>Filasterea</taxon>
        <taxon>Capsaspora</taxon>
    </lineage>
</organism>
<feature type="disulfide bond" description="Redox-active" evidence="16">
    <location>
        <begin position="47"/>
        <end position="52"/>
    </location>
</feature>
<dbReference type="Pfam" id="PF07992">
    <property type="entry name" value="Pyr_redox_2"/>
    <property type="match status" value="1"/>
</dbReference>
<dbReference type="GO" id="GO:0004362">
    <property type="term" value="F:glutathione-disulfide reductase (NADPH) activity"/>
    <property type="evidence" value="ECO:0007669"/>
    <property type="project" value="UniProtKB-EC"/>
</dbReference>
<dbReference type="GO" id="GO:0005739">
    <property type="term" value="C:mitochondrion"/>
    <property type="evidence" value="ECO:0007669"/>
    <property type="project" value="UniProtKB-SubCell"/>
</dbReference>
<evidence type="ECO:0000313" key="21">
    <source>
        <dbReference type="EMBL" id="KJE89892.1"/>
    </source>
</evidence>
<evidence type="ECO:0000256" key="15">
    <source>
        <dbReference type="PIRSR" id="PIRSR000350-3"/>
    </source>
</evidence>
<evidence type="ECO:0000256" key="16">
    <source>
        <dbReference type="PIRSR" id="PIRSR000350-4"/>
    </source>
</evidence>
<dbReference type="NCBIfam" id="NF004776">
    <property type="entry name" value="PRK06116.1"/>
    <property type="match status" value="1"/>
</dbReference>
<keyword evidence="10 17" id="KW-0560">Oxidoreductase</keyword>
<evidence type="ECO:0000256" key="11">
    <source>
        <dbReference type="ARBA" id="ARBA00023128"/>
    </source>
</evidence>
<dbReference type="InterPro" id="IPR046952">
    <property type="entry name" value="GSHR/TRXR-like"/>
</dbReference>
<dbReference type="Gene3D" id="3.50.50.60">
    <property type="entry name" value="FAD/NAD(P)-binding domain"/>
    <property type="match status" value="2"/>
</dbReference>
<feature type="binding site" evidence="15">
    <location>
        <position position="267"/>
    </location>
    <ligand>
        <name>NAD(+)</name>
        <dbReference type="ChEBI" id="CHEBI:57540"/>
    </ligand>
</feature>